<evidence type="ECO:0000313" key="3">
    <source>
        <dbReference type="Proteomes" id="UP000712600"/>
    </source>
</evidence>
<evidence type="ECO:0000256" key="1">
    <source>
        <dbReference type="SAM" id="MobiDB-lite"/>
    </source>
</evidence>
<sequence length="68" mass="7476">MLDGAQEALTRREPGAYGDETQLFPLGLETDLVTSRRVSLEHLPHVIATVREAKLKDGIREATGMSLD</sequence>
<protein>
    <submittedName>
        <fullName evidence="2">Uncharacterized protein</fullName>
    </submittedName>
</protein>
<proteinExistence type="predicted"/>
<dbReference type="AlphaFoldDB" id="A0A8S9R5A2"/>
<reference evidence="2" key="1">
    <citation type="submission" date="2019-12" db="EMBL/GenBank/DDBJ databases">
        <title>Genome sequencing and annotation of Brassica cretica.</title>
        <authorList>
            <person name="Studholme D.J."/>
            <person name="Sarris P."/>
        </authorList>
    </citation>
    <scope>NUCLEOTIDE SEQUENCE</scope>
    <source>
        <strain evidence="2">PFS-109/04</strain>
        <tissue evidence="2">Leaf</tissue>
    </source>
</reference>
<organism evidence="2 3">
    <name type="scientific">Brassica cretica</name>
    <name type="common">Mustard</name>
    <dbReference type="NCBI Taxonomy" id="69181"/>
    <lineage>
        <taxon>Eukaryota</taxon>
        <taxon>Viridiplantae</taxon>
        <taxon>Streptophyta</taxon>
        <taxon>Embryophyta</taxon>
        <taxon>Tracheophyta</taxon>
        <taxon>Spermatophyta</taxon>
        <taxon>Magnoliopsida</taxon>
        <taxon>eudicotyledons</taxon>
        <taxon>Gunneridae</taxon>
        <taxon>Pentapetalae</taxon>
        <taxon>rosids</taxon>
        <taxon>malvids</taxon>
        <taxon>Brassicales</taxon>
        <taxon>Brassicaceae</taxon>
        <taxon>Brassiceae</taxon>
        <taxon>Brassica</taxon>
    </lineage>
</organism>
<evidence type="ECO:0000313" key="2">
    <source>
        <dbReference type="EMBL" id="KAF3557325.1"/>
    </source>
</evidence>
<gene>
    <name evidence="2" type="ORF">F2Q69_00013239</name>
</gene>
<dbReference type="Proteomes" id="UP000712600">
    <property type="component" value="Unassembled WGS sequence"/>
</dbReference>
<name>A0A8S9R5A2_BRACR</name>
<dbReference type="EMBL" id="QGKX02000996">
    <property type="protein sequence ID" value="KAF3557325.1"/>
    <property type="molecule type" value="Genomic_DNA"/>
</dbReference>
<accession>A0A8S9R5A2</accession>
<comment type="caution">
    <text evidence="2">The sequence shown here is derived from an EMBL/GenBank/DDBJ whole genome shotgun (WGS) entry which is preliminary data.</text>
</comment>
<feature type="region of interest" description="Disordered" evidence="1">
    <location>
        <begin position="1"/>
        <end position="20"/>
    </location>
</feature>